<feature type="compositionally biased region" description="Acidic residues" evidence="1">
    <location>
        <begin position="127"/>
        <end position="138"/>
    </location>
</feature>
<sequence>MGANISAEEEAILKLLMQLLTKRGVKYDPYKIKLLLKFLQKQGAPSTVSAVFDVKTWEQVREKIWEAASRGDTTATEVMTTWRLVTETLRSWQAEKKVQNAVAQAAQGGDSESIASKPQEKDVLVDLGEEDGGSDEASGEVGLKLPPPNSTPTKPMSSPAHPIHASEAQPTLIAEQAFDP</sequence>
<accession>A0AAN7NAN1</accession>
<evidence type="ECO:0000313" key="3">
    <source>
        <dbReference type="EMBL" id="KAK4822300.1"/>
    </source>
</evidence>
<dbReference type="Proteomes" id="UP001333110">
    <property type="component" value="Unassembled WGS sequence"/>
</dbReference>
<evidence type="ECO:0000259" key="2">
    <source>
        <dbReference type="Pfam" id="PF02337"/>
    </source>
</evidence>
<evidence type="ECO:0000313" key="4">
    <source>
        <dbReference type="Proteomes" id="UP001333110"/>
    </source>
</evidence>
<name>A0AAN7NAN1_MYCAM</name>
<feature type="domain" description="Beta-retroviral matrix protein" evidence="2">
    <location>
        <begin position="11"/>
        <end position="89"/>
    </location>
</feature>
<comment type="caution">
    <text evidence="3">The sequence shown here is derived from an EMBL/GenBank/DDBJ whole genome shotgun (WGS) entry which is preliminary data.</text>
</comment>
<dbReference type="Pfam" id="PF02337">
    <property type="entry name" value="Gag_p10"/>
    <property type="match status" value="1"/>
</dbReference>
<keyword evidence="4" id="KW-1185">Reference proteome</keyword>
<dbReference type="AlphaFoldDB" id="A0AAN7NAN1"/>
<evidence type="ECO:0000256" key="1">
    <source>
        <dbReference type="SAM" id="MobiDB-lite"/>
    </source>
</evidence>
<dbReference type="InterPro" id="IPR010999">
    <property type="entry name" value="Retrovr_matrix"/>
</dbReference>
<dbReference type="InterPro" id="IPR038124">
    <property type="entry name" value="B_retro_matrix_sf"/>
</dbReference>
<dbReference type="InterPro" id="IPR050195">
    <property type="entry name" value="Primate_lentivir_Gag_pol-like"/>
</dbReference>
<proteinExistence type="predicted"/>
<dbReference type="Gene3D" id="1.10.150.490">
    <property type="entry name" value="Retroviral GAG p10 protein"/>
    <property type="match status" value="1"/>
</dbReference>
<feature type="region of interest" description="Disordered" evidence="1">
    <location>
        <begin position="101"/>
        <end position="180"/>
    </location>
</feature>
<dbReference type="PANTHER" id="PTHR40389:SF3">
    <property type="entry name" value="IGE-BINDING PROTEIN"/>
    <property type="match status" value="1"/>
</dbReference>
<dbReference type="PANTHER" id="PTHR40389">
    <property type="entry name" value="ENDOGENOUS RETROVIRUS GROUP K MEMBER 24 GAG POLYPROTEIN-RELATED"/>
    <property type="match status" value="1"/>
</dbReference>
<reference evidence="3 4" key="1">
    <citation type="journal article" date="2023" name="J. Hered.">
        <title>Chromosome-level genome of the wood stork (Mycteria americana) provides insight into avian chromosome evolution.</title>
        <authorList>
            <person name="Flamio R. Jr."/>
            <person name="Ramstad K.M."/>
        </authorList>
    </citation>
    <scope>NUCLEOTIDE SEQUENCE [LARGE SCALE GENOMIC DNA]</scope>
    <source>
        <strain evidence="3">JAX WOST 10</strain>
    </source>
</reference>
<dbReference type="InterPro" id="IPR003322">
    <property type="entry name" value="B_retro_matrix"/>
</dbReference>
<dbReference type="GO" id="GO:0005198">
    <property type="term" value="F:structural molecule activity"/>
    <property type="evidence" value="ECO:0007669"/>
    <property type="project" value="InterPro"/>
</dbReference>
<dbReference type="EMBL" id="JAUNZN010000004">
    <property type="protein sequence ID" value="KAK4822300.1"/>
    <property type="molecule type" value="Genomic_DNA"/>
</dbReference>
<organism evidence="3 4">
    <name type="scientific">Mycteria americana</name>
    <name type="common">Wood stork</name>
    <dbReference type="NCBI Taxonomy" id="33587"/>
    <lineage>
        <taxon>Eukaryota</taxon>
        <taxon>Metazoa</taxon>
        <taxon>Chordata</taxon>
        <taxon>Craniata</taxon>
        <taxon>Vertebrata</taxon>
        <taxon>Euteleostomi</taxon>
        <taxon>Archelosauria</taxon>
        <taxon>Archosauria</taxon>
        <taxon>Dinosauria</taxon>
        <taxon>Saurischia</taxon>
        <taxon>Theropoda</taxon>
        <taxon>Coelurosauria</taxon>
        <taxon>Aves</taxon>
        <taxon>Neognathae</taxon>
        <taxon>Neoaves</taxon>
        <taxon>Aequornithes</taxon>
        <taxon>Ciconiiformes</taxon>
        <taxon>Ciconiidae</taxon>
        <taxon>Mycteria</taxon>
    </lineage>
</organism>
<dbReference type="SUPFAM" id="SSF47836">
    <property type="entry name" value="Retroviral matrix proteins"/>
    <property type="match status" value="1"/>
</dbReference>
<protein>
    <recommendedName>
        <fullName evidence="2">Beta-retroviral matrix protein domain-containing protein</fullName>
    </recommendedName>
</protein>
<gene>
    <name evidence="3" type="ORF">QYF61_012999</name>
</gene>